<keyword evidence="2" id="KW-1185">Reference proteome</keyword>
<accession>A0A1G9BMU0</accession>
<organism evidence="1 2">
    <name type="scientific">Aliiruegeria lutimaris</name>
    <dbReference type="NCBI Taxonomy" id="571298"/>
    <lineage>
        <taxon>Bacteria</taxon>
        <taxon>Pseudomonadati</taxon>
        <taxon>Pseudomonadota</taxon>
        <taxon>Alphaproteobacteria</taxon>
        <taxon>Rhodobacterales</taxon>
        <taxon>Roseobacteraceae</taxon>
        <taxon>Aliiruegeria</taxon>
    </lineage>
</organism>
<sequence>MNLKVGLVACSLLLAAGCDTFTGNTNFAERSETVSLTGTVEAIFPEDRLFKVRNGGTAVVFRAGPQVKNFAELEVGDTVTMDYYESVAVGMADPADPGTAIGEVLVGTAAEGDKPGAAMVGSGSTVVEFLSYDELTQTAEIKLADGTVERVGVAPEMRAFAAARTAGDRIAVAVDRALAVAVVPSE</sequence>
<evidence type="ECO:0000313" key="1">
    <source>
        <dbReference type="EMBL" id="SDK40570.1"/>
    </source>
</evidence>
<proteinExistence type="predicted"/>
<dbReference type="AlphaFoldDB" id="A0A1G9BMU0"/>
<dbReference type="EMBL" id="FNEK01000040">
    <property type="protein sequence ID" value="SDK40570.1"/>
    <property type="molecule type" value="Genomic_DNA"/>
</dbReference>
<evidence type="ECO:0000313" key="2">
    <source>
        <dbReference type="Proteomes" id="UP000199382"/>
    </source>
</evidence>
<dbReference type="STRING" id="571298.SAMN04488026_104017"/>
<name>A0A1G9BMU0_9RHOB</name>
<dbReference type="OrthoDB" id="7376394at2"/>
<dbReference type="RefSeq" id="WP_093159290.1">
    <property type="nucleotide sequence ID" value="NZ_FNEK01000040.1"/>
</dbReference>
<reference evidence="1 2" key="1">
    <citation type="submission" date="2016-10" db="EMBL/GenBank/DDBJ databases">
        <authorList>
            <person name="de Groot N.N."/>
        </authorList>
    </citation>
    <scope>NUCLEOTIDE SEQUENCE [LARGE SCALE GENOMIC DNA]</scope>
    <source>
        <strain evidence="1 2">DSM 25294</strain>
    </source>
</reference>
<dbReference type="PROSITE" id="PS51257">
    <property type="entry name" value="PROKAR_LIPOPROTEIN"/>
    <property type="match status" value="1"/>
</dbReference>
<dbReference type="Proteomes" id="UP000199382">
    <property type="component" value="Unassembled WGS sequence"/>
</dbReference>
<gene>
    <name evidence="1" type="ORF">SAMN04488026_104017</name>
</gene>
<protein>
    <submittedName>
        <fullName evidence="1">Uncharacterized protein</fullName>
    </submittedName>
</protein>